<evidence type="ECO:0008006" key="3">
    <source>
        <dbReference type="Google" id="ProtNLM"/>
    </source>
</evidence>
<evidence type="ECO:0000313" key="1">
    <source>
        <dbReference type="EMBL" id="KMO71569.1"/>
    </source>
</evidence>
<dbReference type="SUPFAM" id="SSF52980">
    <property type="entry name" value="Restriction endonuclease-like"/>
    <property type="match status" value="1"/>
</dbReference>
<dbReference type="PATRIC" id="fig|1800.3.peg.5225"/>
<keyword evidence="2" id="KW-1185">Reference proteome</keyword>
<proteinExistence type="predicted"/>
<protein>
    <recommendedName>
        <fullName evidence="3">DUF559 domain-containing protein</fullName>
    </recommendedName>
</protein>
<dbReference type="Proteomes" id="UP000036176">
    <property type="component" value="Unassembled WGS sequence"/>
</dbReference>
<comment type="caution">
    <text evidence="1">The sequence shown here is derived from an EMBL/GenBank/DDBJ whole genome shotgun (WGS) entry which is preliminary data.</text>
</comment>
<name>A0A0J6VN08_MYCCU</name>
<accession>A0A0J6VN08</accession>
<dbReference type="AlphaFoldDB" id="A0A0J6VN08"/>
<evidence type="ECO:0000313" key="2">
    <source>
        <dbReference type="Proteomes" id="UP000036176"/>
    </source>
</evidence>
<organism evidence="1 2">
    <name type="scientific">Mycolicibacterium chubuense</name>
    <name type="common">Mycobacterium chubuense</name>
    <dbReference type="NCBI Taxonomy" id="1800"/>
    <lineage>
        <taxon>Bacteria</taxon>
        <taxon>Bacillati</taxon>
        <taxon>Actinomycetota</taxon>
        <taxon>Actinomycetes</taxon>
        <taxon>Mycobacteriales</taxon>
        <taxon>Mycobacteriaceae</taxon>
        <taxon>Mycolicibacterium</taxon>
    </lineage>
</organism>
<dbReference type="InterPro" id="IPR011335">
    <property type="entry name" value="Restrct_endonuc-II-like"/>
</dbReference>
<reference evidence="1 2" key="1">
    <citation type="journal article" date="2015" name="Genome Biol. Evol.">
        <title>Characterization of Three Mycobacterium spp. with Potential Use in Bioremediation by Genome Sequencing and Comparative Genomics.</title>
        <authorList>
            <person name="Das S."/>
            <person name="Pettersson B.M."/>
            <person name="Behra P.R."/>
            <person name="Ramesh M."/>
            <person name="Dasgupta S."/>
            <person name="Bhattacharya A."/>
            <person name="Kirsebom L.A."/>
        </authorList>
    </citation>
    <scope>NUCLEOTIDE SEQUENCE [LARGE SCALE GENOMIC DNA]</scope>
    <source>
        <strain evidence="1 2">DSM 44219</strain>
    </source>
</reference>
<gene>
    <name evidence="1" type="ORF">MCHUDSM44219_05198</name>
</gene>
<dbReference type="Gene3D" id="3.40.960.10">
    <property type="entry name" value="VSR Endonuclease"/>
    <property type="match status" value="1"/>
</dbReference>
<dbReference type="EMBL" id="JYNX01000073">
    <property type="protein sequence ID" value="KMO71569.1"/>
    <property type="molecule type" value="Genomic_DNA"/>
</dbReference>
<sequence length="303" mass="33588">MAMGSMPCMNRVILGGEAVRAGVVTRHELRRDYTTLYRGVFVRKRIELTLRDRAIGAWLATGRKGVIAGTAAAALHGAPWIDVDVPIEVAGVRARPQHGLIIRCFALSGDEITRRSGLPVTTRVRTALDVGRLSNRAGALTRLDALMWNQPFSTEEVSALADRRPKLPGLAQLRDLLPLVDGGAASPRESLIRLWLLDCGFPRPETQIPVVDGSRPVAFLDLGWPEYGVAVEYDGDHHRKDRTQYVKDIGRLRMLEQMGWIVIRVIAEERPAVWLDRVEAALRSRGCALDPSDRQRVVRTLAA</sequence>